<comment type="caution">
    <text evidence="1">The sequence shown here is derived from an EMBL/GenBank/DDBJ whole genome shotgun (WGS) entry which is preliminary data.</text>
</comment>
<protein>
    <submittedName>
        <fullName evidence="1">Uncharacterized protein</fullName>
    </submittedName>
</protein>
<dbReference type="Proteomes" id="UP001163603">
    <property type="component" value="Chromosome 4"/>
</dbReference>
<dbReference type="EMBL" id="CM047739">
    <property type="protein sequence ID" value="KAJ0043764.1"/>
    <property type="molecule type" value="Genomic_DNA"/>
</dbReference>
<proteinExistence type="predicted"/>
<evidence type="ECO:0000313" key="2">
    <source>
        <dbReference type="Proteomes" id="UP001163603"/>
    </source>
</evidence>
<evidence type="ECO:0000313" key="1">
    <source>
        <dbReference type="EMBL" id="KAJ0043764.1"/>
    </source>
</evidence>
<organism evidence="1 2">
    <name type="scientific">Pistacia integerrima</name>
    <dbReference type="NCBI Taxonomy" id="434235"/>
    <lineage>
        <taxon>Eukaryota</taxon>
        <taxon>Viridiplantae</taxon>
        <taxon>Streptophyta</taxon>
        <taxon>Embryophyta</taxon>
        <taxon>Tracheophyta</taxon>
        <taxon>Spermatophyta</taxon>
        <taxon>Magnoliopsida</taxon>
        <taxon>eudicotyledons</taxon>
        <taxon>Gunneridae</taxon>
        <taxon>Pentapetalae</taxon>
        <taxon>rosids</taxon>
        <taxon>malvids</taxon>
        <taxon>Sapindales</taxon>
        <taxon>Anacardiaceae</taxon>
        <taxon>Pistacia</taxon>
    </lineage>
</organism>
<sequence>MQRQRNSKQLKWHLGCLLITLCPLLLISLFTIIFLSPGLSYPRFIFTNTSAYNSYSPYSQIILPCTIQIQVSNLQKQLGVLLEQLHTDSSESKAVEKFSDQVLHIAVSLDRLADSLSGLRHSNPPAGSIEISYVDEDLSEPEPEETDLDEGTMSRKAFNAGEIYNYTSPKPHRLVGKKNFLDVDAVSPSVGQVCAKMASIVDRFMTYKVYGACPDDWDIA</sequence>
<name>A0ACC0YYD9_9ROSI</name>
<reference evidence="2" key="1">
    <citation type="journal article" date="2023" name="G3 (Bethesda)">
        <title>Genome assembly and association tests identify interacting loci associated with vigor, precocity, and sex in interspecific pistachio rootstocks.</title>
        <authorList>
            <person name="Palmer W."/>
            <person name="Jacygrad E."/>
            <person name="Sagayaradj S."/>
            <person name="Cavanaugh K."/>
            <person name="Han R."/>
            <person name="Bertier L."/>
            <person name="Beede B."/>
            <person name="Kafkas S."/>
            <person name="Golino D."/>
            <person name="Preece J."/>
            <person name="Michelmore R."/>
        </authorList>
    </citation>
    <scope>NUCLEOTIDE SEQUENCE [LARGE SCALE GENOMIC DNA]</scope>
</reference>
<gene>
    <name evidence="1" type="ORF">Pint_18977</name>
</gene>
<keyword evidence="2" id="KW-1185">Reference proteome</keyword>
<accession>A0ACC0YYD9</accession>